<proteinExistence type="predicted"/>
<feature type="compositionally biased region" description="Basic and acidic residues" evidence="2">
    <location>
        <begin position="529"/>
        <end position="538"/>
    </location>
</feature>
<feature type="region of interest" description="Disordered" evidence="2">
    <location>
        <begin position="561"/>
        <end position="581"/>
    </location>
</feature>
<feature type="region of interest" description="Disordered" evidence="2">
    <location>
        <begin position="516"/>
        <end position="539"/>
    </location>
</feature>
<evidence type="ECO:0000313" key="5">
    <source>
        <dbReference type="Proteomes" id="UP000192927"/>
    </source>
</evidence>
<feature type="compositionally biased region" description="Polar residues" evidence="2">
    <location>
        <begin position="601"/>
        <end position="622"/>
    </location>
</feature>
<dbReference type="Pfam" id="PF25995">
    <property type="entry name" value="STB6_N"/>
    <property type="match status" value="1"/>
</dbReference>
<feature type="region of interest" description="Disordered" evidence="2">
    <location>
        <begin position="596"/>
        <end position="647"/>
    </location>
</feature>
<dbReference type="EMBL" id="FWEW01001349">
    <property type="protein sequence ID" value="SLM36856.1"/>
    <property type="molecule type" value="Genomic_DNA"/>
</dbReference>
<feature type="coiled-coil region" evidence="1">
    <location>
        <begin position="828"/>
        <end position="862"/>
    </location>
</feature>
<dbReference type="PANTHER" id="PTHR31011:SF2">
    <property type="entry name" value="PROTEIN STB2-RELATED"/>
    <property type="match status" value="1"/>
</dbReference>
<evidence type="ECO:0000256" key="1">
    <source>
        <dbReference type="SAM" id="Coils"/>
    </source>
</evidence>
<evidence type="ECO:0000259" key="3">
    <source>
        <dbReference type="Pfam" id="PF25995"/>
    </source>
</evidence>
<dbReference type="PANTHER" id="PTHR31011">
    <property type="entry name" value="PROTEIN STB2-RELATED"/>
    <property type="match status" value="1"/>
</dbReference>
<sequence>MATGDLFSLEAEPDLTQWVDSTRPRIIKDRPEPVTINSVAPHSPSSPSAYLEEDTSTTVLERRRRLQGYELYIVEQWACSRVHPTFVITTYTGFPQHSVVVGVLSVPTDEEAWSPRLRVYFKAVAQFHARKKETALGTLMVTNLSGFPSALTVIAVPEGDVKKHREDFIVNENLKRLGCSGRAGLNLSPPIGATQAKFLQLYRTSDKVPLYSAVFELVKLCQVALVLFAKLAPEYADGLLCDVTERAINDWWTEVGTEFFNMEPNDGILGPTTVAALLGMLMGARNRLNAYGAPVGKDVFDLGPTKRGIAYFQKSQKLNRTRRLDRQTLDRLHRATAKAASGEGWTVPKAVKSTVAELSGKGGEMVMGMVGAREKAGIAEVESLDIDTFIHLASGERSKWLWHGKPRKSNDGDIFSNLTGEEVMEFGRDEHGGYIWSGKKRDPIADELGSRYEAPENIYMHSSHGSQASIDAGEKDQALRRTVLKSVTGRMNDARSGLGRIKDAVGITGLRAHHHHKYSKDGGFVSDGDSFRGQDHGDNSSQIALFQDASSQPNASVADLRNQADKADHSQAANSDDRDVSLKSVRSSFLQPALAARGSAESISSATPAQRTGSSEDTTHITSFKGAKPTSDAAKSAQPDSILGRLDPLTQRKHEVAIGEDVDRFDECFMSLSLRRLRSVPQLPSQPGEVYAESRWPRRLSFSVVDDVLMVREDEHEEATGTNGLTDPHLALVWEEFRASATGSKGERLLDLRKQDGLWVDHIIGDVEGLDAQAGRDQGDLNSMYHQKMDEYHALRGASNDLLAEEKTSLTEAIKDVEVLGAKLEYELSALQSKVEDVEDGVEEFERQVQEIELRAQELEDEKTAQDSWLWWFLKAFHRRQ</sequence>
<protein>
    <recommendedName>
        <fullName evidence="3">STB6-like N-terminal domain-containing protein</fullName>
    </recommendedName>
</protein>
<dbReference type="InterPro" id="IPR059025">
    <property type="entry name" value="STB6_N"/>
</dbReference>
<reference evidence="5" key="1">
    <citation type="submission" date="2017-03" db="EMBL/GenBank/DDBJ databases">
        <authorList>
            <person name="Sharma R."/>
            <person name="Thines M."/>
        </authorList>
    </citation>
    <scope>NUCLEOTIDE SEQUENCE [LARGE SCALE GENOMIC DNA]</scope>
</reference>
<dbReference type="InterPro" id="IPR038919">
    <property type="entry name" value="STB2/STB2"/>
</dbReference>
<feature type="compositionally biased region" description="Basic and acidic residues" evidence="2">
    <location>
        <begin position="562"/>
        <end position="581"/>
    </location>
</feature>
<keyword evidence="5" id="KW-1185">Reference proteome</keyword>
<feature type="domain" description="STB6-like N-terminal" evidence="3">
    <location>
        <begin position="49"/>
        <end position="177"/>
    </location>
</feature>
<organism evidence="4 5">
    <name type="scientific">Lasallia pustulata</name>
    <dbReference type="NCBI Taxonomy" id="136370"/>
    <lineage>
        <taxon>Eukaryota</taxon>
        <taxon>Fungi</taxon>
        <taxon>Dikarya</taxon>
        <taxon>Ascomycota</taxon>
        <taxon>Pezizomycotina</taxon>
        <taxon>Lecanoromycetes</taxon>
        <taxon>OSLEUM clade</taxon>
        <taxon>Umbilicariomycetidae</taxon>
        <taxon>Umbilicariales</taxon>
        <taxon>Umbilicariaceae</taxon>
        <taxon>Lasallia</taxon>
    </lineage>
</organism>
<dbReference type="GO" id="GO:0070822">
    <property type="term" value="C:Sin3-type complex"/>
    <property type="evidence" value="ECO:0007669"/>
    <property type="project" value="TreeGrafter"/>
</dbReference>
<dbReference type="AlphaFoldDB" id="A0A1W5D179"/>
<evidence type="ECO:0000313" key="4">
    <source>
        <dbReference type="EMBL" id="SLM36856.1"/>
    </source>
</evidence>
<accession>A0A1W5D179</accession>
<evidence type="ECO:0000256" key="2">
    <source>
        <dbReference type="SAM" id="MobiDB-lite"/>
    </source>
</evidence>
<feature type="region of interest" description="Disordered" evidence="2">
    <location>
        <begin position="33"/>
        <end position="54"/>
    </location>
</feature>
<keyword evidence="1" id="KW-0175">Coiled coil</keyword>
<name>A0A1W5D179_9LECA</name>
<dbReference type="Proteomes" id="UP000192927">
    <property type="component" value="Unassembled WGS sequence"/>
</dbReference>